<organism evidence="1">
    <name type="scientific">marine sediment metagenome</name>
    <dbReference type="NCBI Taxonomy" id="412755"/>
    <lineage>
        <taxon>unclassified sequences</taxon>
        <taxon>metagenomes</taxon>
        <taxon>ecological metagenomes</taxon>
    </lineage>
</organism>
<accession>X1BCM0</accession>
<reference evidence="1" key="1">
    <citation type="journal article" date="2014" name="Front. Microbiol.">
        <title>High frequency of phylogenetically diverse reductive dehalogenase-homologous genes in deep subseafloor sedimentary metagenomes.</title>
        <authorList>
            <person name="Kawai M."/>
            <person name="Futagami T."/>
            <person name="Toyoda A."/>
            <person name="Takaki Y."/>
            <person name="Nishi S."/>
            <person name="Hori S."/>
            <person name="Arai W."/>
            <person name="Tsubouchi T."/>
            <person name="Morono Y."/>
            <person name="Uchiyama I."/>
            <person name="Ito T."/>
            <person name="Fujiyama A."/>
            <person name="Inagaki F."/>
            <person name="Takami H."/>
        </authorList>
    </citation>
    <scope>NUCLEOTIDE SEQUENCE</scope>
    <source>
        <strain evidence="1">Expedition CK06-06</strain>
    </source>
</reference>
<comment type="caution">
    <text evidence="1">The sequence shown here is derived from an EMBL/GenBank/DDBJ whole genome shotgun (WGS) entry which is preliminary data.</text>
</comment>
<dbReference type="EMBL" id="BART01022220">
    <property type="protein sequence ID" value="GAG93699.1"/>
    <property type="molecule type" value="Genomic_DNA"/>
</dbReference>
<protein>
    <submittedName>
        <fullName evidence="1">Uncharacterized protein</fullName>
    </submittedName>
</protein>
<name>X1BCM0_9ZZZZ</name>
<proteinExistence type="predicted"/>
<sequence>MSWAEKMKKWGGADVTFLSEDGECITFMVVDEPYLIKGKYEGDDTQRIGCPAVTQEGFTLLVIGKRVARRLSKLEPYYKEAAFELIRHGEHGDQKSKYELTMVTDKRIVNELQAVKDIGVSAEDIADAVAEAEEICAGQ</sequence>
<dbReference type="AlphaFoldDB" id="X1BCM0"/>
<gene>
    <name evidence="1" type="ORF">S01H4_40738</name>
</gene>
<evidence type="ECO:0000313" key="1">
    <source>
        <dbReference type="EMBL" id="GAG93699.1"/>
    </source>
</evidence>